<protein>
    <submittedName>
        <fullName evidence="2">DnaJ domain protein</fullName>
    </submittedName>
</protein>
<evidence type="ECO:0000256" key="1">
    <source>
        <dbReference type="SAM" id="Phobius"/>
    </source>
</evidence>
<gene>
    <name evidence="2" type="ORF">M23134_03305</name>
</gene>
<keyword evidence="1" id="KW-0472">Membrane</keyword>
<organism evidence="2 3">
    <name type="scientific">Microscilla marina ATCC 23134</name>
    <dbReference type="NCBI Taxonomy" id="313606"/>
    <lineage>
        <taxon>Bacteria</taxon>
        <taxon>Pseudomonadati</taxon>
        <taxon>Bacteroidota</taxon>
        <taxon>Cytophagia</taxon>
        <taxon>Cytophagales</taxon>
        <taxon>Microscillaceae</taxon>
        <taxon>Microscilla</taxon>
    </lineage>
</organism>
<evidence type="ECO:0000313" key="3">
    <source>
        <dbReference type="Proteomes" id="UP000004095"/>
    </source>
</evidence>
<sequence length="193" mass="21917">MNYHKVLSISPNATPKEVEQQYDSLLARYVNEAERLQEVKKAYQLWQKAQGNPPQKPKKDYTAFKAISFALGVFVALIIPVVLIMYFDDSKFAGMYIGYAIMMVIGAILQVIVGAIKFGLERDPSPKQAASVQDKLNHRRNILSGVLTLLLFVIIFLLAYFFDEDKIVLGILIASVVLPFIRTIYHMYKNIKV</sequence>
<proteinExistence type="predicted"/>
<reference evidence="2 3" key="1">
    <citation type="submission" date="2007-01" db="EMBL/GenBank/DDBJ databases">
        <authorList>
            <person name="Haygood M."/>
            <person name="Podell S."/>
            <person name="Anderson C."/>
            <person name="Hopkinson B."/>
            <person name="Roe K."/>
            <person name="Barbeau K."/>
            <person name="Gaasterland T."/>
            <person name="Ferriera S."/>
            <person name="Johnson J."/>
            <person name="Kravitz S."/>
            <person name="Beeson K."/>
            <person name="Sutton G."/>
            <person name="Rogers Y.-H."/>
            <person name="Friedman R."/>
            <person name="Frazier M."/>
            <person name="Venter J.C."/>
        </authorList>
    </citation>
    <scope>NUCLEOTIDE SEQUENCE [LARGE SCALE GENOMIC DNA]</scope>
    <source>
        <strain evidence="2 3">ATCC 23134</strain>
    </source>
</reference>
<dbReference type="SUPFAM" id="SSF46565">
    <property type="entry name" value="Chaperone J-domain"/>
    <property type="match status" value="1"/>
</dbReference>
<dbReference type="InterPro" id="IPR036869">
    <property type="entry name" value="J_dom_sf"/>
</dbReference>
<name>A1ZGQ0_MICM2</name>
<feature type="transmembrane region" description="Helical" evidence="1">
    <location>
        <begin position="66"/>
        <end position="87"/>
    </location>
</feature>
<dbReference type="Proteomes" id="UP000004095">
    <property type="component" value="Unassembled WGS sequence"/>
</dbReference>
<keyword evidence="1" id="KW-1133">Transmembrane helix</keyword>
<keyword evidence="1" id="KW-0812">Transmembrane</keyword>
<feature type="transmembrane region" description="Helical" evidence="1">
    <location>
        <begin position="141"/>
        <end position="161"/>
    </location>
</feature>
<feature type="transmembrane region" description="Helical" evidence="1">
    <location>
        <begin position="167"/>
        <end position="185"/>
    </location>
</feature>
<keyword evidence="3" id="KW-1185">Reference proteome</keyword>
<dbReference type="AlphaFoldDB" id="A1ZGQ0"/>
<dbReference type="EMBL" id="AAWS01000006">
    <property type="protein sequence ID" value="EAY30667.1"/>
    <property type="molecule type" value="Genomic_DNA"/>
</dbReference>
<dbReference type="RefSeq" id="WP_002695005.1">
    <property type="nucleotide sequence ID" value="NZ_AAWS01000006.1"/>
</dbReference>
<evidence type="ECO:0000313" key="2">
    <source>
        <dbReference type="EMBL" id="EAY30667.1"/>
    </source>
</evidence>
<accession>A1ZGQ0</accession>
<feature type="transmembrane region" description="Helical" evidence="1">
    <location>
        <begin position="93"/>
        <end position="120"/>
    </location>
</feature>
<comment type="caution">
    <text evidence="2">The sequence shown here is derived from an EMBL/GenBank/DDBJ whole genome shotgun (WGS) entry which is preliminary data.</text>
</comment>